<organism evidence="13 14">
    <name type="scientific">Exophiala oligosperma</name>
    <dbReference type="NCBI Taxonomy" id="215243"/>
    <lineage>
        <taxon>Eukaryota</taxon>
        <taxon>Fungi</taxon>
        <taxon>Dikarya</taxon>
        <taxon>Ascomycota</taxon>
        <taxon>Pezizomycotina</taxon>
        <taxon>Eurotiomycetes</taxon>
        <taxon>Chaetothyriomycetidae</taxon>
        <taxon>Chaetothyriales</taxon>
        <taxon>Herpotrichiellaceae</taxon>
        <taxon>Exophiala</taxon>
    </lineage>
</organism>
<evidence type="ECO:0000256" key="5">
    <source>
        <dbReference type="ARBA" id="ARBA00023125"/>
    </source>
</evidence>
<feature type="region of interest" description="Disordered" evidence="11">
    <location>
        <begin position="45"/>
        <end position="72"/>
    </location>
</feature>
<accession>A0A0D2D8P9</accession>
<dbReference type="OrthoDB" id="2595934at2759"/>
<keyword evidence="6" id="KW-0804">Transcription</keyword>
<dbReference type="Pfam" id="PF00172">
    <property type="entry name" value="Zn_clus"/>
    <property type="match status" value="1"/>
</dbReference>
<evidence type="ECO:0000256" key="11">
    <source>
        <dbReference type="SAM" id="MobiDB-lite"/>
    </source>
</evidence>
<evidence type="ECO:0000259" key="12">
    <source>
        <dbReference type="PROSITE" id="PS50048"/>
    </source>
</evidence>
<dbReference type="PROSITE" id="PS50048">
    <property type="entry name" value="ZN2_CY6_FUNGAL_2"/>
    <property type="match status" value="1"/>
</dbReference>
<keyword evidence="3" id="KW-0862">Zinc</keyword>
<dbReference type="GO" id="GO:0000981">
    <property type="term" value="F:DNA-binding transcription factor activity, RNA polymerase II-specific"/>
    <property type="evidence" value="ECO:0007669"/>
    <property type="project" value="InterPro"/>
</dbReference>
<dbReference type="EMBL" id="KN847339">
    <property type="protein sequence ID" value="KIW39473.1"/>
    <property type="molecule type" value="Genomic_DNA"/>
</dbReference>
<dbReference type="Proteomes" id="UP000053342">
    <property type="component" value="Unassembled WGS sequence"/>
</dbReference>
<dbReference type="HOGENOM" id="CLU_021797_1_0_1"/>
<evidence type="ECO:0000313" key="13">
    <source>
        <dbReference type="EMBL" id="KIW39473.1"/>
    </source>
</evidence>
<comment type="subcellular location">
    <subcellularLocation>
        <location evidence="1">Nucleus</location>
    </subcellularLocation>
</comment>
<dbReference type="PANTHER" id="PTHR31845:SF34">
    <property type="entry name" value="TRANSCRIPTIONAL ACTIVATOR OF PROTEASES PRTT"/>
    <property type="match status" value="1"/>
</dbReference>
<protein>
    <recommendedName>
        <fullName evidence="9">Transcriptional activator of proteases prtT</fullName>
    </recommendedName>
    <alternativeName>
        <fullName evidence="10">Zn(2)-C6 zinc finger-containing protein prtT</fullName>
    </alternativeName>
</protein>
<dbReference type="SMART" id="SM00066">
    <property type="entry name" value="GAL4"/>
    <property type="match status" value="1"/>
</dbReference>
<keyword evidence="5" id="KW-0238">DNA-binding</keyword>
<proteinExistence type="inferred from homology"/>
<dbReference type="PROSITE" id="PS00463">
    <property type="entry name" value="ZN2_CY6_FUNGAL_1"/>
    <property type="match status" value="1"/>
</dbReference>
<evidence type="ECO:0000256" key="9">
    <source>
        <dbReference type="ARBA" id="ARBA00041135"/>
    </source>
</evidence>
<dbReference type="Gene3D" id="4.10.240.10">
    <property type="entry name" value="Zn(2)-C6 fungal-type DNA-binding domain"/>
    <property type="match status" value="1"/>
</dbReference>
<dbReference type="InterPro" id="IPR001138">
    <property type="entry name" value="Zn2Cys6_DnaBD"/>
</dbReference>
<dbReference type="InterPro" id="IPR036864">
    <property type="entry name" value="Zn2-C6_fun-type_DNA-bd_sf"/>
</dbReference>
<dbReference type="GO" id="GO:0000976">
    <property type="term" value="F:transcription cis-regulatory region binding"/>
    <property type="evidence" value="ECO:0007669"/>
    <property type="project" value="TreeGrafter"/>
</dbReference>
<evidence type="ECO:0000256" key="6">
    <source>
        <dbReference type="ARBA" id="ARBA00023163"/>
    </source>
</evidence>
<gene>
    <name evidence="13" type="ORF">PV06_08084</name>
</gene>
<dbReference type="AlphaFoldDB" id="A0A0D2D8P9"/>
<dbReference type="STRING" id="215243.A0A0D2D8P9"/>
<evidence type="ECO:0000313" key="14">
    <source>
        <dbReference type="Proteomes" id="UP000053342"/>
    </source>
</evidence>
<feature type="compositionally biased region" description="Low complexity" evidence="11">
    <location>
        <begin position="48"/>
        <end position="58"/>
    </location>
</feature>
<dbReference type="GO" id="GO:0008270">
    <property type="term" value="F:zinc ion binding"/>
    <property type="evidence" value="ECO:0007669"/>
    <property type="project" value="InterPro"/>
</dbReference>
<keyword evidence="7" id="KW-0539">Nucleus</keyword>
<dbReference type="CDD" id="cd12148">
    <property type="entry name" value="fungal_TF_MHR"/>
    <property type="match status" value="1"/>
</dbReference>
<dbReference type="SUPFAM" id="SSF57701">
    <property type="entry name" value="Zn2/Cys6 DNA-binding domain"/>
    <property type="match status" value="1"/>
</dbReference>
<keyword evidence="2" id="KW-0479">Metal-binding</keyword>
<keyword evidence="4" id="KW-0805">Transcription regulation</keyword>
<dbReference type="CDD" id="cd00067">
    <property type="entry name" value="GAL4"/>
    <property type="match status" value="1"/>
</dbReference>
<evidence type="ECO:0000256" key="4">
    <source>
        <dbReference type="ARBA" id="ARBA00023015"/>
    </source>
</evidence>
<keyword evidence="14" id="KW-1185">Reference proteome</keyword>
<dbReference type="GO" id="GO:0005634">
    <property type="term" value="C:nucleus"/>
    <property type="evidence" value="ECO:0007669"/>
    <property type="project" value="UniProtKB-SubCell"/>
</dbReference>
<dbReference type="VEuPathDB" id="FungiDB:PV06_08084"/>
<dbReference type="PANTHER" id="PTHR31845">
    <property type="entry name" value="FINGER DOMAIN PROTEIN, PUTATIVE-RELATED"/>
    <property type="match status" value="1"/>
</dbReference>
<sequence length="617" mass="69430">MPPVRSGRASKACDACRKQKTRCYASDNNQRGICLRCETLSQPCSLESSPSRQQSRRSSIIDKASAASRDVSVDTRLERLESTVQALVERLDSAHGTAMRGVVSPTASNRPPLPRLQAPQNLREEEKDSAPVLLIRDAAAHAGGVQSPKQQVQTNQPRRYSDVISSGLVSLKTAHMLMSLFHVHYGRWVKFAEDLTAETLLLQVRERSPLLLCSILLIAVRHTTQELADDLAPPLYEEARSLVAPALLTVPQTTEFFQAALILSLWSTTIGQVPLSIDSWLLTGYAIQQSLASPYFNRVCQEVQQDLSVSRADLDAWCIWNHLCVAHLQYCVGTRRQALLNQAQINQCLRFLESDNVTNFEARMVAEVQLYWIIYEKYICYDSDSAEVVDSTDSTTRALQEWQRDWAGLFNQPRSQFLQMGFHFAHLLAHCQSLKSTPRATVVMRLPLLIEMIRLAKSIISLAMDTTDERTRHLTDHIYHVITFSALTLCRLVHTYESKLRAARQDIEALDLLVMRLIGWLKTIGLPCHAAHILGDAVSAQFKKLRPNFQPEPPQVTDPGIIIGVSDGTSWPDDRRVLSNDNNNFMYPDFIGSELFDVDASSWPQWDMMLSDADMSV</sequence>
<evidence type="ECO:0000256" key="10">
    <source>
        <dbReference type="ARBA" id="ARBA00042461"/>
    </source>
</evidence>
<comment type="similarity">
    <text evidence="8">Belongs to the prtT family.</text>
</comment>
<name>A0A0D2D8P9_9EURO</name>
<dbReference type="GeneID" id="27360158"/>
<evidence type="ECO:0000256" key="3">
    <source>
        <dbReference type="ARBA" id="ARBA00022833"/>
    </source>
</evidence>
<dbReference type="InterPro" id="IPR051089">
    <property type="entry name" value="prtT"/>
</dbReference>
<evidence type="ECO:0000256" key="7">
    <source>
        <dbReference type="ARBA" id="ARBA00023242"/>
    </source>
</evidence>
<reference evidence="13 14" key="1">
    <citation type="submission" date="2015-01" db="EMBL/GenBank/DDBJ databases">
        <title>The Genome Sequence of Exophiala oligosperma CBS72588.</title>
        <authorList>
            <consortium name="The Broad Institute Genomics Platform"/>
            <person name="Cuomo C."/>
            <person name="de Hoog S."/>
            <person name="Gorbushina A."/>
            <person name="Stielow B."/>
            <person name="Teixiera M."/>
            <person name="Abouelleil A."/>
            <person name="Chapman S.B."/>
            <person name="Priest M."/>
            <person name="Young S.K."/>
            <person name="Wortman J."/>
            <person name="Nusbaum C."/>
            <person name="Birren B."/>
        </authorList>
    </citation>
    <scope>NUCLEOTIDE SEQUENCE [LARGE SCALE GENOMIC DNA]</scope>
    <source>
        <strain evidence="13 14">CBS 72588</strain>
    </source>
</reference>
<feature type="domain" description="Zn(2)-C6 fungal-type" evidence="12">
    <location>
        <begin position="12"/>
        <end position="46"/>
    </location>
</feature>
<evidence type="ECO:0000256" key="8">
    <source>
        <dbReference type="ARBA" id="ARBA00038134"/>
    </source>
</evidence>
<feature type="region of interest" description="Disordered" evidence="11">
    <location>
        <begin position="101"/>
        <end position="123"/>
    </location>
</feature>
<evidence type="ECO:0000256" key="2">
    <source>
        <dbReference type="ARBA" id="ARBA00022723"/>
    </source>
</evidence>
<evidence type="ECO:0000256" key="1">
    <source>
        <dbReference type="ARBA" id="ARBA00004123"/>
    </source>
</evidence>
<dbReference type="RefSeq" id="XP_016259689.1">
    <property type="nucleotide sequence ID" value="XM_016409381.1"/>
</dbReference>